<reference evidence="1" key="1">
    <citation type="submission" date="2019-10" db="EMBL/GenBank/DDBJ databases">
        <title>Draft genome sequence of Panacibacter sp. KCS-6.</title>
        <authorList>
            <person name="Yim K.J."/>
        </authorList>
    </citation>
    <scope>NUCLEOTIDE SEQUENCE</scope>
    <source>
        <strain evidence="1">KCS-6</strain>
    </source>
</reference>
<dbReference type="AlphaFoldDB" id="A0A8J8FBL6"/>
<dbReference type="EMBL" id="WHPF01000004">
    <property type="protein sequence ID" value="NNV55020.1"/>
    <property type="molecule type" value="Genomic_DNA"/>
</dbReference>
<accession>A0A8J8FBL6</accession>
<gene>
    <name evidence="1" type="ORF">GD597_06090</name>
</gene>
<protein>
    <submittedName>
        <fullName evidence="1">Uncharacterized protein</fullName>
    </submittedName>
</protein>
<evidence type="ECO:0000313" key="1">
    <source>
        <dbReference type="EMBL" id="NNV55020.1"/>
    </source>
</evidence>
<comment type="caution">
    <text evidence="1">The sequence shown here is derived from an EMBL/GenBank/DDBJ whole genome shotgun (WGS) entry which is preliminary data.</text>
</comment>
<dbReference type="Proteomes" id="UP000598971">
    <property type="component" value="Unassembled WGS sequence"/>
</dbReference>
<sequence length="121" mass="13991">MQIVPPLKKLLASTNLQNYPGNYYIFSGDGTGFMPGKTKLNRQRATARWLDTVKNGLGITKDMYALKHTGNIDYLLNNKDNIDLKWQQMQNRHSSSAITERYNRKLGAYFINCSNLHFRDF</sequence>
<dbReference type="RefSeq" id="WP_171606951.1">
    <property type="nucleotide sequence ID" value="NZ_WHPF01000004.1"/>
</dbReference>
<evidence type="ECO:0000313" key="2">
    <source>
        <dbReference type="Proteomes" id="UP000598971"/>
    </source>
</evidence>
<name>A0A8J8FBL6_9BACT</name>
<proteinExistence type="predicted"/>
<keyword evidence="2" id="KW-1185">Reference proteome</keyword>
<organism evidence="1 2">
    <name type="scientific">Limnovirga soli</name>
    <dbReference type="NCBI Taxonomy" id="2656915"/>
    <lineage>
        <taxon>Bacteria</taxon>
        <taxon>Pseudomonadati</taxon>
        <taxon>Bacteroidota</taxon>
        <taxon>Chitinophagia</taxon>
        <taxon>Chitinophagales</taxon>
        <taxon>Chitinophagaceae</taxon>
        <taxon>Limnovirga</taxon>
    </lineage>
</organism>